<dbReference type="AlphaFoldDB" id="A0A1D1VJJ8"/>
<evidence type="ECO:0000256" key="5">
    <source>
        <dbReference type="ARBA" id="ARBA00022729"/>
    </source>
</evidence>
<evidence type="ECO:0000256" key="2">
    <source>
        <dbReference type="ARBA" id="ARBA00009941"/>
    </source>
</evidence>
<dbReference type="GO" id="GO:0005773">
    <property type="term" value="C:vacuole"/>
    <property type="evidence" value="ECO:0007669"/>
    <property type="project" value="GOC"/>
</dbReference>
<dbReference type="GO" id="GO:0006624">
    <property type="term" value="P:vacuolar protein processing"/>
    <property type="evidence" value="ECO:0007669"/>
    <property type="project" value="TreeGrafter"/>
</dbReference>
<dbReference type="PRINTS" id="PR00776">
    <property type="entry name" value="HEMOGLOBNASE"/>
</dbReference>
<evidence type="ECO:0000256" key="9">
    <source>
        <dbReference type="SAM" id="SignalP"/>
    </source>
</evidence>
<dbReference type="CDD" id="cd21115">
    <property type="entry name" value="legumain_C"/>
    <property type="match status" value="1"/>
</dbReference>
<feature type="signal peptide" evidence="9">
    <location>
        <begin position="1"/>
        <end position="18"/>
    </location>
</feature>
<dbReference type="EMBL" id="BDGG01000006">
    <property type="protein sequence ID" value="GAV00976.1"/>
    <property type="molecule type" value="Genomic_DNA"/>
</dbReference>
<evidence type="ECO:0000256" key="1">
    <source>
        <dbReference type="ARBA" id="ARBA00000810"/>
    </source>
</evidence>
<proteinExistence type="inferred from homology"/>
<sequence length="454" mass="51012">MFRSLRWFLLTVLGVVSAVIFPPSVNDSVLIQGASVDGRNAPKLWVLIVAGSNGYYNYRHQSDAYHAYHIVKSHGVPESQIIIMHYDDIANNTENPTPGIVINHPNGSDVYNGIPKDYIRHTVTSKNFLNILSGNAKAMKKIGSGRVIESGPNDHVFVNFVDHGAPGLVAFPEDELSALDFMKTVMKMHKEKRYGKMLLYFEACESGSMFEGLLPKNISVFATTAANSDESSYACYFDNLRQTYLGDVYSVNWMEDTDNQNPADETIQTQYKVVKEETNTSHVQEFGDMQISKMFLAEFFGKKKAESFVPPPTASKTDAIPSEEVYLKLLQKKVEKSSSPEEKDFWIAKIEHSEKMRSFVMGIVQQIAATIASDLAHAMSLIRRRRSVKPDAYECLDEANKYFSKNCFSLAKNEFALFTAPRFFANACMDGISSERLTQIMEKLCTHQVMVGIN</sequence>
<dbReference type="FunFam" id="3.40.50.1460:FF:000006">
    <property type="entry name" value="Legumain"/>
    <property type="match status" value="1"/>
</dbReference>
<accession>A0A1D1VJJ8</accession>
<dbReference type="InterPro" id="IPR046427">
    <property type="entry name" value="Legumain_prodom_sf"/>
</dbReference>
<protein>
    <recommendedName>
        <fullName evidence="3">legumain</fullName>
        <ecNumber evidence="3">3.4.22.34</ecNumber>
    </recommendedName>
</protein>
<feature type="domain" description="Legumain prodomain" evidence="10">
    <location>
        <begin position="350"/>
        <end position="445"/>
    </location>
</feature>
<dbReference type="Gene3D" id="3.40.50.1460">
    <property type="match status" value="1"/>
</dbReference>
<keyword evidence="12" id="KW-1185">Reference proteome</keyword>
<dbReference type="PANTHER" id="PTHR12000">
    <property type="entry name" value="HEMOGLOBINASE FAMILY MEMBER"/>
    <property type="match status" value="1"/>
</dbReference>
<dbReference type="Proteomes" id="UP000186922">
    <property type="component" value="Unassembled WGS sequence"/>
</dbReference>
<evidence type="ECO:0000313" key="12">
    <source>
        <dbReference type="Proteomes" id="UP000186922"/>
    </source>
</evidence>
<keyword evidence="7" id="KW-0788">Thiol protease</keyword>
<comment type="catalytic activity">
    <reaction evidence="1">
        <text>Hydrolysis of proteins and small molecule substrates at -Asn-|-Xaa- bonds.</text>
        <dbReference type="EC" id="3.4.22.34"/>
    </reaction>
</comment>
<evidence type="ECO:0000313" key="11">
    <source>
        <dbReference type="EMBL" id="GAV00976.1"/>
    </source>
</evidence>
<dbReference type="OrthoDB" id="192611at2759"/>
<dbReference type="InterPro" id="IPR001096">
    <property type="entry name" value="Peptidase_C13"/>
</dbReference>
<evidence type="ECO:0000256" key="3">
    <source>
        <dbReference type="ARBA" id="ARBA00012628"/>
    </source>
</evidence>
<keyword evidence="6" id="KW-0378">Hydrolase</keyword>
<evidence type="ECO:0000256" key="6">
    <source>
        <dbReference type="ARBA" id="ARBA00022801"/>
    </source>
</evidence>
<keyword evidence="4" id="KW-0645">Protease</keyword>
<feature type="chain" id="PRO_5008898518" description="legumain" evidence="9">
    <location>
        <begin position="19"/>
        <end position="454"/>
    </location>
</feature>
<feature type="active site" description="Nucleophile" evidence="8">
    <location>
        <position position="204"/>
    </location>
</feature>
<dbReference type="GO" id="GO:0004197">
    <property type="term" value="F:cysteine-type endopeptidase activity"/>
    <property type="evidence" value="ECO:0007669"/>
    <property type="project" value="UniProtKB-EC"/>
</dbReference>
<feature type="active site" evidence="8">
    <location>
        <position position="163"/>
    </location>
</feature>
<dbReference type="PANTHER" id="PTHR12000:SF42">
    <property type="entry name" value="LEGUMAIN"/>
    <property type="match status" value="1"/>
</dbReference>
<dbReference type="STRING" id="947166.A0A1D1VJJ8"/>
<keyword evidence="5 9" id="KW-0732">Signal</keyword>
<dbReference type="GO" id="GO:0051603">
    <property type="term" value="P:proteolysis involved in protein catabolic process"/>
    <property type="evidence" value="ECO:0007669"/>
    <property type="project" value="TreeGrafter"/>
</dbReference>
<dbReference type="Pfam" id="PF01650">
    <property type="entry name" value="Peptidase_C13"/>
    <property type="match status" value="1"/>
</dbReference>
<name>A0A1D1VJJ8_RAMVA</name>
<evidence type="ECO:0000259" key="10">
    <source>
        <dbReference type="Pfam" id="PF20985"/>
    </source>
</evidence>
<reference evidence="11 12" key="1">
    <citation type="journal article" date="2016" name="Nat. Commun.">
        <title>Extremotolerant tardigrade genome and improved radiotolerance of human cultured cells by tardigrade-unique protein.</title>
        <authorList>
            <person name="Hashimoto T."/>
            <person name="Horikawa D.D."/>
            <person name="Saito Y."/>
            <person name="Kuwahara H."/>
            <person name="Kozuka-Hata H."/>
            <person name="Shin-I T."/>
            <person name="Minakuchi Y."/>
            <person name="Ohishi K."/>
            <person name="Motoyama A."/>
            <person name="Aizu T."/>
            <person name="Enomoto A."/>
            <person name="Kondo K."/>
            <person name="Tanaka S."/>
            <person name="Hara Y."/>
            <person name="Koshikawa S."/>
            <person name="Sagara H."/>
            <person name="Miura T."/>
            <person name="Yokobori S."/>
            <person name="Miyagawa K."/>
            <person name="Suzuki Y."/>
            <person name="Kubo T."/>
            <person name="Oyama M."/>
            <person name="Kohara Y."/>
            <person name="Fujiyama A."/>
            <person name="Arakawa K."/>
            <person name="Katayama T."/>
            <person name="Toyoda A."/>
            <person name="Kunieda T."/>
        </authorList>
    </citation>
    <scope>NUCLEOTIDE SEQUENCE [LARGE SCALE GENOMIC DNA]</scope>
    <source>
        <strain evidence="11 12">YOKOZUNA-1</strain>
    </source>
</reference>
<comment type="caution">
    <text evidence="11">The sequence shown here is derived from an EMBL/GenBank/DDBJ whole genome shotgun (WGS) entry which is preliminary data.</text>
</comment>
<organism evidence="11 12">
    <name type="scientific">Ramazzottius varieornatus</name>
    <name type="common">Water bear</name>
    <name type="synonym">Tardigrade</name>
    <dbReference type="NCBI Taxonomy" id="947166"/>
    <lineage>
        <taxon>Eukaryota</taxon>
        <taxon>Metazoa</taxon>
        <taxon>Ecdysozoa</taxon>
        <taxon>Tardigrada</taxon>
        <taxon>Eutardigrada</taxon>
        <taxon>Parachela</taxon>
        <taxon>Hypsibioidea</taxon>
        <taxon>Ramazzottiidae</taxon>
        <taxon>Ramazzottius</taxon>
    </lineage>
</organism>
<evidence type="ECO:0000256" key="8">
    <source>
        <dbReference type="PIRSR" id="PIRSR019663-1"/>
    </source>
</evidence>
<gene>
    <name evidence="11" type="primary">RvY_11755-1</name>
    <name evidence="11" type="synonym">RvY_11755.1</name>
    <name evidence="11" type="ORF">RvY_11755</name>
</gene>
<dbReference type="Pfam" id="PF20985">
    <property type="entry name" value="Legum_prodom"/>
    <property type="match status" value="1"/>
</dbReference>
<evidence type="ECO:0000256" key="7">
    <source>
        <dbReference type="ARBA" id="ARBA00022807"/>
    </source>
</evidence>
<evidence type="ECO:0000256" key="4">
    <source>
        <dbReference type="ARBA" id="ARBA00022670"/>
    </source>
</evidence>
<dbReference type="InterPro" id="IPR048501">
    <property type="entry name" value="Legum_prodom"/>
</dbReference>
<dbReference type="Gene3D" id="1.10.132.130">
    <property type="match status" value="1"/>
</dbReference>
<comment type="similarity">
    <text evidence="2">Belongs to the peptidase C13 family.</text>
</comment>
<dbReference type="EC" id="3.4.22.34" evidence="3"/>
<dbReference type="PIRSF" id="PIRSF019663">
    <property type="entry name" value="Legumain"/>
    <property type="match status" value="1"/>
</dbReference>